<keyword evidence="3" id="KW-0732">Signal</keyword>
<feature type="signal peptide" evidence="3">
    <location>
        <begin position="1"/>
        <end position="30"/>
    </location>
</feature>
<evidence type="ECO:0000313" key="4">
    <source>
        <dbReference type="EMBL" id="PRP91433.1"/>
    </source>
</evidence>
<reference evidence="4 5" key="1">
    <citation type="submission" date="2018-03" db="EMBL/GenBank/DDBJ databases">
        <title>Draft Genome Sequences of the Obligatory Marine Myxobacteria Enhygromyxa salina SWB005.</title>
        <authorList>
            <person name="Poehlein A."/>
            <person name="Moghaddam J.A."/>
            <person name="Harms H."/>
            <person name="Alanjari M."/>
            <person name="Koenig G.M."/>
            <person name="Daniel R."/>
            <person name="Schaeberle T.F."/>
        </authorList>
    </citation>
    <scope>NUCLEOTIDE SEQUENCE [LARGE SCALE GENOMIC DNA]</scope>
    <source>
        <strain evidence="4 5">SWB005</strain>
    </source>
</reference>
<keyword evidence="2" id="KW-1133">Transmembrane helix</keyword>
<keyword evidence="2" id="KW-0812">Transmembrane</keyword>
<keyword evidence="2" id="KW-0472">Membrane</keyword>
<dbReference type="Proteomes" id="UP000237968">
    <property type="component" value="Unassembled WGS sequence"/>
</dbReference>
<sequence length="278" mass="29022">MGHPVQQAPRRLIAFAVAAAIQIGAGAAVAAPTPEPEPVEARLEIDTSQAGAGGEVLHRRIDERANIVLRHAKVLPGDRYDATLEIAVREVEGDEPGYVVIFELRAADGSALDEPAEIACSLCTETELVARVETELEPVIAALRAHADSSDERDPIESLGEDPRPLEPVDPPTELTPAPRGHLGLLAGGVTLLALGAGSLATAVALIVPEPKVDQDDPLFLITTRPVGYTLLAGAAALAVTGAVLTAVAVRKRRQAQWSVAPYGAPGHVGGVVSWSFR</sequence>
<feature type="compositionally biased region" description="Basic and acidic residues" evidence="1">
    <location>
        <begin position="145"/>
        <end position="167"/>
    </location>
</feature>
<evidence type="ECO:0000256" key="2">
    <source>
        <dbReference type="SAM" id="Phobius"/>
    </source>
</evidence>
<keyword evidence="5" id="KW-1185">Reference proteome</keyword>
<dbReference type="AlphaFoldDB" id="A0A2S9XEY8"/>
<feature type="transmembrane region" description="Helical" evidence="2">
    <location>
        <begin position="183"/>
        <end position="208"/>
    </location>
</feature>
<gene>
    <name evidence="4" type="ORF">ENSA5_55500</name>
</gene>
<feature type="chain" id="PRO_5015419794" evidence="3">
    <location>
        <begin position="31"/>
        <end position="278"/>
    </location>
</feature>
<feature type="transmembrane region" description="Helical" evidence="2">
    <location>
        <begin position="228"/>
        <end position="250"/>
    </location>
</feature>
<organism evidence="4 5">
    <name type="scientific">Enhygromyxa salina</name>
    <dbReference type="NCBI Taxonomy" id="215803"/>
    <lineage>
        <taxon>Bacteria</taxon>
        <taxon>Pseudomonadati</taxon>
        <taxon>Myxococcota</taxon>
        <taxon>Polyangia</taxon>
        <taxon>Nannocystales</taxon>
        <taxon>Nannocystaceae</taxon>
        <taxon>Enhygromyxa</taxon>
    </lineage>
</organism>
<name>A0A2S9XEY8_9BACT</name>
<comment type="caution">
    <text evidence="4">The sequence shown here is derived from an EMBL/GenBank/DDBJ whole genome shotgun (WGS) entry which is preliminary data.</text>
</comment>
<proteinExistence type="predicted"/>
<feature type="region of interest" description="Disordered" evidence="1">
    <location>
        <begin position="144"/>
        <end position="175"/>
    </location>
</feature>
<protein>
    <submittedName>
        <fullName evidence="4">Uncharacterized protein</fullName>
    </submittedName>
</protein>
<evidence type="ECO:0000313" key="5">
    <source>
        <dbReference type="Proteomes" id="UP000237968"/>
    </source>
</evidence>
<accession>A0A2S9XEY8</accession>
<evidence type="ECO:0000256" key="3">
    <source>
        <dbReference type="SAM" id="SignalP"/>
    </source>
</evidence>
<dbReference type="EMBL" id="PVNK01000242">
    <property type="protein sequence ID" value="PRP91433.1"/>
    <property type="molecule type" value="Genomic_DNA"/>
</dbReference>
<evidence type="ECO:0000256" key="1">
    <source>
        <dbReference type="SAM" id="MobiDB-lite"/>
    </source>
</evidence>